<comment type="caution">
    <text evidence="1">The sequence shown here is derived from an EMBL/GenBank/DDBJ whole genome shotgun (WGS) entry which is preliminary data.</text>
</comment>
<evidence type="ECO:0000313" key="2">
    <source>
        <dbReference type="Proteomes" id="UP001153332"/>
    </source>
</evidence>
<proteinExistence type="predicted"/>
<dbReference type="EMBL" id="JAPUUL010000752">
    <property type="protein sequence ID" value="KAJ8129471.1"/>
    <property type="molecule type" value="Genomic_DNA"/>
</dbReference>
<dbReference type="Proteomes" id="UP001153332">
    <property type="component" value="Unassembled WGS sequence"/>
</dbReference>
<evidence type="ECO:0000313" key="1">
    <source>
        <dbReference type="EMBL" id="KAJ8129471.1"/>
    </source>
</evidence>
<accession>A0ACC2JPP7</accession>
<organism evidence="1 2">
    <name type="scientific">Lasiodiplodia mahajangana</name>
    <dbReference type="NCBI Taxonomy" id="1108764"/>
    <lineage>
        <taxon>Eukaryota</taxon>
        <taxon>Fungi</taxon>
        <taxon>Dikarya</taxon>
        <taxon>Ascomycota</taxon>
        <taxon>Pezizomycotina</taxon>
        <taxon>Dothideomycetes</taxon>
        <taxon>Dothideomycetes incertae sedis</taxon>
        <taxon>Botryosphaeriales</taxon>
        <taxon>Botryosphaeriaceae</taxon>
        <taxon>Lasiodiplodia</taxon>
    </lineage>
</organism>
<gene>
    <name evidence="1" type="ORF">O1611_g4160</name>
</gene>
<name>A0ACC2JPP7_9PEZI</name>
<reference evidence="1" key="1">
    <citation type="submission" date="2022-12" db="EMBL/GenBank/DDBJ databases">
        <title>Genome Sequence of Lasiodiplodia mahajangana.</title>
        <authorList>
            <person name="Buettner E."/>
        </authorList>
    </citation>
    <scope>NUCLEOTIDE SEQUENCE</scope>
    <source>
        <strain evidence="1">VT137</strain>
    </source>
</reference>
<keyword evidence="2" id="KW-1185">Reference proteome</keyword>
<sequence length="577" mass="66042">MSPGCDGVSNSRPSNPGAFKRKKVKTGCRTCKARRVKCDEGRPSCQRCVSTGRTCDGYGIWGDGGRKHAERAVVAKSHEDPVKYAISGRYGKLSPEQDTYFQWFRHRTYTKLPLPFITPFWQTLVLQACAAESSILHAVLALGSAHQKESLQEEEAKESPETLDSQQKFMLQEYGKAMRDLQPHLSSQDRRSVHVALVVCTLFTFFENLLGRYAAANAHLHSGLRLLAETYTPIERPESMAFTTERRGYVDDWIIESFARLHVQAALLGQGLPGLYPRLPKFPLTPIPVIFDSTNEAARYMDRLLLEIAHLVEECSSLDCSAADVTFLARLQDTQQRLQADLKQWIAAYNATDPDAREGFSHIDGFYIRVLRGYHTMAAIIINTCVWPVCETMYDLYIAEFIFMIEQLIAIWKAHVARPAWHPAPWTTDMPRKISHSVGDKGWIPLLYFIAIKCRVHRIRLQAIKLLSQTEHKEGIWDSRLALIIVREVMRIEEGDYYEDFEKDDKFTIVSIPTDEDLTLPPLPDHRRIYNIRVGLPEHSMGVLTLEYEKKQEYGIGTHRRKRCYDLQVRHWVDAAT</sequence>
<protein>
    <submittedName>
        <fullName evidence="1">Uncharacterized protein</fullName>
    </submittedName>
</protein>